<reference evidence="1" key="1">
    <citation type="submission" date="2014-09" db="EMBL/GenBank/DDBJ databases">
        <authorList>
            <person name="Magalhaes I.L.F."/>
            <person name="Oliveira U."/>
            <person name="Santos F.R."/>
            <person name="Vidigal T.H.D.A."/>
            <person name="Brescovit A.D."/>
            <person name="Santos A.J."/>
        </authorList>
    </citation>
    <scope>NUCLEOTIDE SEQUENCE</scope>
    <source>
        <tissue evidence="1">Shoot tissue taken approximately 20 cm above the soil surface</tissue>
    </source>
</reference>
<dbReference type="EMBL" id="GBRH01233106">
    <property type="protein sequence ID" value="JAD64789.1"/>
    <property type="molecule type" value="Transcribed_RNA"/>
</dbReference>
<evidence type="ECO:0000313" key="1">
    <source>
        <dbReference type="EMBL" id="JAD64789.1"/>
    </source>
</evidence>
<sequence length="44" mass="5171">MSPSRNISLSISPTFHTFLILRKYVKIIKGSIHFFRFTPITPMF</sequence>
<reference evidence="1" key="2">
    <citation type="journal article" date="2015" name="Data Brief">
        <title>Shoot transcriptome of the giant reed, Arundo donax.</title>
        <authorList>
            <person name="Barrero R.A."/>
            <person name="Guerrero F.D."/>
            <person name="Moolhuijzen P."/>
            <person name="Goolsby J.A."/>
            <person name="Tidwell J."/>
            <person name="Bellgard S.E."/>
            <person name="Bellgard M.I."/>
        </authorList>
    </citation>
    <scope>NUCLEOTIDE SEQUENCE</scope>
    <source>
        <tissue evidence="1">Shoot tissue taken approximately 20 cm above the soil surface</tissue>
    </source>
</reference>
<protein>
    <submittedName>
        <fullName evidence="1">Uncharacterized protein</fullName>
    </submittedName>
</protein>
<accession>A0A0A9BLD5</accession>
<proteinExistence type="predicted"/>
<name>A0A0A9BLD5_ARUDO</name>
<dbReference type="AlphaFoldDB" id="A0A0A9BLD5"/>
<organism evidence="1">
    <name type="scientific">Arundo donax</name>
    <name type="common">Giant reed</name>
    <name type="synonym">Donax arundinaceus</name>
    <dbReference type="NCBI Taxonomy" id="35708"/>
    <lineage>
        <taxon>Eukaryota</taxon>
        <taxon>Viridiplantae</taxon>
        <taxon>Streptophyta</taxon>
        <taxon>Embryophyta</taxon>
        <taxon>Tracheophyta</taxon>
        <taxon>Spermatophyta</taxon>
        <taxon>Magnoliopsida</taxon>
        <taxon>Liliopsida</taxon>
        <taxon>Poales</taxon>
        <taxon>Poaceae</taxon>
        <taxon>PACMAD clade</taxon>
        <taxon>Arundinoideae</taxon>
        <taxon>Arundineae</taxon>
        <taxon>Arundo</taxon>
    </lineage>
</organism>